<comment type="caution">
    <text evidence="2">The sequence shown here is derived from an EMBL/GenBank/DDBJ whole genome shotgun (WGS) entry which is preliminary data.</text>
</comment>
<dbReference type="RefSeq" id="XP_047773561.1">
    <property type="nucleotide sequence ID" value="XM_047918209.1"/>
</dbReference>
<feature type="chain" id="PRO_5046025410" evidence="1">
    <location>
        <begin position="22"/>
        <end position="188"/>
    </location>
</feature>
<reference evidence="2 3" key="1">
    <citation type="journal article" date="2021" name="Environ. Microbiol.">
        <title>Gene family expansions and transcriptome signatures uncover fungal adaptations to wood decay.</title>
        <authorList>
            <person name="Hage H."/>
            <person name="Miyauchi S."/>
            <person name="Viragh M."/>
            <person name="Drula E."/>
            <person name="Min B."/>
            <person name="Chaduli D."/>
            <person name="Navarro D."/>
            <person name="Favel A."/>
            <person name="Norest M."/>
            <person name="Lesage-Meessen L."/>
            <person name="Balint B."/>
            <person name="Merenyi Z."/>
            <person name="de Eugenio L."/>
            <person name="Morin E."/>
            <person name="Martinez A.T."/>
            <person name="Baldrian P."/>
            <person name="Stursova M."/>
            <person name="Martinez M.J."/>
            <person name="Novotny C."/>
            <person name="Magnuson J.K."/>
            <person name="Spatafora J.W."/>
            <person name="Maurice S."/>
            <person name="Pangilinan J."/>
            <person name="Andreopoulos W."/>
            <person name="LaButti K."/>
            <person name="Hundley H."/>
            <person name="Na H."/>
            <person name="Kuo A."/>
            <person name="Barry K."/>
            <person name="Lipzen A."/>
            <person name="Henrissat B."/>
            <person name="Riley R."/>
            <person name="Ahrendt S."/>
            <person name="Nagy L.G."/>
            <person name="Grigoriev I.V."/>
            <person name="Martin F."/>
            <person name="Rosso M.N."/>
        </authorList>
    </citation>
    <scope>NUCLEOTIDE SEQUENCE [LARGE SCALE GENOMIC DNA]</scope>
    <source>
        <strain evidence="2 3">CIRM-BRFM 1785</strain>
    </source>
</reference>
<protein>
    <submittedName>
        <fullName evidence="2">Uncharacterized protein</fullName>
    </submittedName>
</protein>
<dbReference type="EMBL" id="JADCUA010000033">
    <property type="protein sequence ID" value="KAH9830209.1"/>
    <property type="molecule type" value="Genomic_DNA"/>
</dbReference>
<name>A0ABQ8K0N1_9APHY</name>
<evidence type="ECO:0000256" key="1">
    <source>
        <dbReference type="SAM" id="SignalP"/>
    </source>
</evidence>
<keyword evidence="3" id="KW-1185">Reference proteome</keyword>
<accession>A0ABQ8K0N1</accession>
<feature type="signal peptide" evidence="1">
    <location>
        <begin position="1"/>
        <end position="21"/>
    </location>
</feature>
<evidence type="ECO:0000313" key="2">
    <source>
        <dbReference type="EMBL" id="KAH9830209.1"/>
    </source>
</evidence>
<keyword evidence="1" id="KW-0732">Signal</keyword>
<sequence length="188" mass="20831">MTWILYGNLLFLDSCVPVALTTHPPPTECYSERYSRPYHQRPRNATRDSDATTQLALSVPPSKVGTGATSKPPPLTSAPAGFRCEPLVSMVLHLPKCSALLWPSGKFLYACFWHVVQDEWNRTTSATDGNVRHDPCGIRTVADRRKVALRHRFLFALGIPLILPEKICRTMQGSLNPQASTSANSETI</sequence>
<organism evidence="2 3">
    <name type="scientific">Rhodofomes roseus</name>
    <dbReference type="NCBI Taxonomy" id="34475"/>
    <lineage>
        <taxon>Eukaryota</taxon>
        <taxon>Fungi</taxon>
        <taxon>Dikarya</taxon>
        <taxon>Basidiomycota</taxon>
        <taxon>Agaricomycotina</taxon>
        <taxon>Agaricomycetes</taxon>
        <taxon>Polyporales</taxon>
        <taxon>Rhodofomes</taxon>
    </lineage>
</organism>
<proteinExistence type="predicted"/>
<dbReference type="Proteomes" id="UP000814176">
    <property type="component" value="Unassembled WGS sequence"/>
</dbReference>
<dbReference type="GeneID" id="71998941"/>
<evidence type="ECO:0000313" key="3">
    <source>
        <dbReference type="Proteomes" id="UP000814176"/>
    </source>
</evidence>
<gene>
    <name evidence="2" type="ORF">C8Q71DRAFT_382419</name>
</gene>